<keyword evidence="1" id="KW-1133">Transmembrane helix</keyword>
<sequence>MKTTSIPWLVASGGFAAACTAIVAWQLYGRLPAVPLLVAVSLWAMVLVCVMLGRRVSKSRDDHGIGLDRSQLDPLTAARYLVFGQASAWTGAILGGGYAGIASYVIPKSGELLAAREDLPVVVAAALGGLALAAAGAYLERACQTPMPPKASF</sequence>
<feature type="transmembrane region" description="Helical" evidence="1">
    <location>
        <begin position="34"/>
        <end position="53"/>
    </location>
</feature>
<evidence type="ECO:0000313" key="3">
    <source>
        <dbReference type="Proteomes" id="UP001224412"/>
    </source>
</evidence>
<dbReference type="PROSITE" id="PS51257">
    <property type="entry name" value="PROKAR_LIPOPROTEIN"/>
    <property type="match status" value="1"/>
</dbReference>
<dbReference type="InterPro" id="IPR021517">
    <property type="entry name" value="DUF3180"/>
</dbReference>
<reference evidence="2" key="1">
    <citation type="submission" date="2023-05" db="EMBL/GenBank/DDBJ databases">
        <title>Metabolic capabilities are highly conserved among human nasal-associated Corynebacterium species in pangenomic analyses.</title>
        <authorList>
            <person name="Tran T.H."/>
            <person name="Roberts A.Q."/>
            <person name="Escapa I.F."/>
            <person name="Gao W."/>
            <person name="Conlan S."/>
            <person name="Kong H."/>
            <person name="Segre J.A."/>
            <person name="Kelly M.S."/>
            <person name="Lemon K.P."/>
        </authorList>
    </citation>
    <scope>NUCLEOTIDE SEQUENCE</scope>
    <source>
        <strain evidence="2">KPL2773</strain>
    </source>
</reference>
<feature type="transmembrane region" description="Helical" evidence="1">
    <location>
        <begin position="7"/>
        <end position="28"/>
    </location>
</feature>
<gene>
    <name evidence="2" type="ORF">QPX42_07785</name>
</gene>
<evidence type="ECO:0000256" key="1">
    <source>
        <dbReference type="SAM" id="Phobius"/>
    </source>
</evidence>
<feature type="transmembrane region" description="Helical" evidence="1">
    <location>
        <begin position="88"/>
        <end position="107"/>
    </location>
</feature>
<dbReference type="AlphaFoldDB" id="A0AAP4BRZ2"/>
<evidence type="ECO:0000313" key="2">
    <source>
        <dbReference type="EMBL" id="MDK4307435.1"/>
    </source>
</evidence>
<proteinExistence type="predicted"/>
<dbReference type="EMBL" id="JASNVH010000011">
    <property type="protein sequence ID" value="MDK4307435.1"/>
    <property type="molecule type" value="Genomic_DNA"/>
</dbReference>
<comment type="caution">
    <text evidence="2">The sequence shown here is derived from an EMBL/GenBank/DDBJ whole genome shotgun (WGS) entry which is preliminary data.</text>
</comment>
<dbReference type="Pfam" id="PF11377">
    <property type="entry name" value="DUF3180"/>
    <property type="match status" value="1"/>
</dbReference>
<dbReference type="RefSeq" id="WP_021352464.1">
    <property type="nucleotide sequence ID" value="NZ_CP051667.1"/>
</dbReference>
<keyword evidence="1" id="KW-0812">Transmembrane</keyword>
<accession>A0AAP4BRZ2</accession>
<keyword evidence="1" id="KW-0472">Membrane</keyword>
<protein>
    <submittedName>
        <fullName evidence="2">DUF3180 domain-containing protein</fullName>
    </submittedName>
</protein>
<name>A0AAP4BRZ2_9CORY</name>
<organism evidence="2 3">
    <name type="scientific">Corynebacterium pseudodiphtheriticum</name>
    <dbReference type="NCBI Taxonomy" id="37637"/>
    <lineage>
        <taxon>Bacteria</taxon>
        <taxon>Bacillati</taxon>
        <taxon>Actinomycetota</taxon>
        <taxon>Actinomycetes</taxon>
        <taxon>Mycobacteriales</taxon>
        <taxon>Corynebacteriaceae</taxon>
        <taxon>Corynebacterium</taxon>
    </lineage>
</organism>
<feature type="transmembrane region" description="Helical" evidence="1">
    <location>
        <begin position="119"/>
        <end position="139"/>
    </location>
</feature>
<dbReference type="Proteomes" id="UP001224412">
    <property type="component" value="Unassembled WGS sequence"/>
</dbReference>